<sequence length="433" mass="47157">MSPIVNSFIRPYFDFLYGAAYSLHQVLEGLDVTSSGFIERNSVGQIVAGYWSPEKAVLLTFAGLVIVIPLLIVLVSMAAYTLGRGKGVLIFLVLLCVPGALSCLGLFPDIHYLPERFVIHGTGVLGSEVGVIPLLIAGVMTGWAIVVLLYDSFSLTDKFRQYYDHLWFPMALVAAVFFVKDNGAVQDSSMLSEGVREVRQSSQYLLGQVRRYQDYCSSNGMSGSKSCKWSYDVQPVLSDIAGYDGGYFIEFAPDSSLGFYAGVGAGVSESDVLEIRKEIAVYNQAVCPVRHFSNGVSRMSPVSSSCEVAPFGYCTAFPDGPDGLVDKHIGSQPVALASECIIPSLVARKPSIAILSNLVVNDKRDKNQRWLYFILVSVMVGGKVANSSTKVAEIDVRPAANRRVVVGGLYRLMCCFARACSSVIQMCMVRTRR</sequence>
<evidence type="ECO:0000313" key="3">
    <source>
        <dbReference type="Proteomes" id="UP001595457"/>
    </source>
</evidence>
<dbReference type="RefSeq" id="WP_377815753.1">
    <property type="nucleotide sequence ID" value="NZ_JBHRSJ010000034.1"/>
</dbReference>
<evidence type="ECO:0000313" key="2">
    <source>
        <dbReference type="EMBL" id="MFC2973844.1"/>
    </source>
</evidence>
<organism evidence="2 3">
    <name type="scientific">Azotobacter bryophylli</name>
    <dbReference type="NCBI Taxonomy" id="1986537"/>
    <lineage>
        <taxon>Bacteria</taxon>
        <taxon>Pseudomonadati</taxon>
        <taxon>Pseudomonadota</taxon>
        <taxon>Gammaproteobacteria</taxon>
        <taxon>Pseudomonadales</taxon>
        <taxon>Pseudomonadaceae</taxon>
        <taxon>Azotobacter</taxon>
    </lineage>
</organism>
<evidence type="ECO:0000256" key="1">
    <source>
        <dbReference type="SAM" id="Phobius"/>
    </source>
</evidence>
<feature type="transmembrane region" description="Helical" evidence="1">
    <location>
        <begin position="129"/>
        <end position="150"/>
    </location>
</feature>
<feature type="transmembrane region" description="Helical" evidence="1">
    <location>
        <begin position="56"/>
        <end position="82"/>
    </location>
</feature>
<keyword evidence="3" id="KW-1185">Reference proteome</keyword>
<dbReference type="EMBL" id="JBHRSJ010000034">
    <property type="protein sequence ID" value="MFC2973844.1"/>
    <property type="molecule type" value="Genomic_DNA"/>
</dbReference>
<dbReference type="Proteomes" id="UP001595457">
    <property type="component" value="Unassembled WGS sequence"/>
</dbReference>
<reference evidence="3" key="1">
    <citation type="journal article" date="2019" name="Int. J. Syst. Evol. Microbiol.">
        <title>The Global Catalogue of Microorganisms (GCM) 10K type strain sequencing project: providing services to taxonomists for standard genome sequencing and annotation.</title>
        <authorList>
            <consortium name="The Broad Institute Genomics Platform"/>
            <consortium name="The Broad Institute Genome Sequencing Center for Infectious Disease"/>
            <person name="Wu L."/>
            <person name="Ma J."/>
        </authorList>
    </citation>
    <scope>NUCLEOTIDE SEQUENCE [LARGE SCALE GENOMIC DNA]</scope>
    <source>
        <strain evidence="3">KCTC 62195</strain>
    </source>
</reference>
<feature type="transmembrane region" description="Helical" evidence="1">
    <location>
        <begin position="88"/>
        <end position="108"/>
    </location>
</feature>
<keyword evidence="1" id="KW-0472">Membrane</keyword>
<gene>
    <name evidence="2" type="ORF">ACFOJE_16705</name>
</gene>
<name>A0ABV7AW95_9GAMM</name>
<protein>
    <submittedName>
        <fullName evidence="2">Uncharacterized protein</fullName>
    </submittedName>
</protein>
<comment type="caution">
    <text evidence="2">The sequence shown here is derived from an EMBL/GenBank/DDBJ whole genome shotgun (WGS) entry which is preliminary data.</text>
</comment>
<accession>A0ABV7AW95</accession>
<proteinExistence type="predicted"/>
<keyword evidence="1" id="KW-0812">Transmembrane</keyword>
<keyword evidence="1" id="KW-1133">Transmembrane helix</keyword>